<dbReference type="InterPro" id="IPR013120">
    <property type="entry name" value="FAR_NAD-bd"/>
</dbReference>
<dbReference type="SUPFAM" id="SSF56801">
    <property type="entry name" value="Acetyl-CoA synthetase-like"/>
    <property type="match status" value="1"/>
</dbReference>
<dbReference type="InterPro" id="IPR009081">
    <property type="entry name" value="PP-bd_ACP"/>
</dbReference>
<evidence type="ECO:0000259" key="4">
    <source>
        <dbReference type="Pfam" id="PF00550"/>
    </source>
</evidence>
<evidence type="ECO:0000259" key="5">
    <source>
        <dbReference type="Pfam" id="PF07993"/>
    </source>
</evidence>
<dbReference type="InterPro" id="IPR000873">
    <property type="entry name" value="AMP-dep_synth/lig_dom"/>
</dbReference>
<dbReference type="PROSITE" id="PS00012">
    <property type="entry name" value="PHOSPHOPANTETHEINE"/>
    <property type="match status" value="1"/>
</dbReference>
<comment type="caution">
    <text evidence="6">The sequence shown here is derived from an EMBL/GenBank/DDBJ whole genome shotgun (WGS) entry which is preliminary data.</text>
</comment>
<proteinExistence type="predicted"/>
<feature type="domain" description="AMP-dependent synthetase/ligase" evidence="3">
    <location>
        <begin position="35"/>
        <end position="356"/>
    </location>
</feature>
<dbReference type="PANTHER" id="PTHR43439:SF2">
    <property type="entry name" value="ENZYME, PUTATIVE (JCVI)-RELATED"/>
    <property type="match status" value="1"/>
</dbReference>
<evidence type="ECO:0000313" key="7">
    <source>
        <dbReference type="Proteomes" id="UP001610446"/>
    </source>
</evidence>
<dbReference type="InterPro" id="IPR006162">
    <property type="entry name" value="Ppantetheine_attach_site"/>
</dbReference>
<name>A0ABR4J6L7_9EURO</name>
<evidence type="ECO:0000256" key="2">
    <source>
        <dbReference type="ARBA" id="ARBA00022553"/>
    </source>
</evidence>
<dbReference type="Gene3D" id="1.10.1200.10">
    <property type="entry name" value="ACP-like"/>
    <property type="match status" value="1"/>
</dbReference>
<organism evidence="6 7">
    <name type="scientific">Aspergillus pseudoustus</name>
    <dbReference type="NCBI Taxonomy" id="1810923"/>
    <lineage>
        <taxon>Eukaryota</taxon>
        <taxon>Fungi</taxon>
        <taxon>Dikarya</taxon>
        <taxon>Ascomycota</taxon>
        <taxon>Pezizomycotina</taxon>
        <taxon>Eurotiomycetes</taxon>
        <taxon>Eurotiomycetidae</taxon>
        <taxon>Eurotiales</taxon>
        <taxon>Aspergillaceae</taxon>
        <taxon>Aspergillus</taxon>
        <taxon>Aspergillus subgen. Nidulantes</taxon>
    </lineage>
</organism>
<reference evidence="6 7" key="1">
    <citation type="submission" date="2024-07" db="EMBL/GenBank/DDBJ databases">
        <title>Section-level genome sequencing and comparative genomics of Aspergillus sections Usti and Cavernicolus.</title>
        <authorList>
            <consortium name="Lawrence Berkeley National Laboratory"/>
            <person name="Nybo J.L."/>
            <person name="Vesth T.C."/>
            <person name="Theobald S."/>
            <person name="Frisvad J.C."/>
            <person name="Larsen T.O."/>
            <person name="Kjaerboelling I."/>
            <person name="Rothschild-Mancinelli K."/>
            <person name="Lyhne E.K."/>
            <person name="Kogle M.E."/>
            <person name="Barry K."/>
            <person name="Clum A."/>
            <person name="Na H."/>
            <person name="Ledsgaard L."/>
            <person name="Lin J."/>
            <person name="Lipzen A."/>
            <person name="Kuo A."/>
            <person name="Riley R."/>
            <person name="Mondo S."/>
            <person name="Labutti K."/>
            <person name="Haridas S."/>
            <person name="Pangalinan J."/>
            <person name="Salamov A.A."/>
            <person name="Simmons B.A."/>
            <person name="Magnuson J.K."/>
            <person name="Chen J."/>
            <person name="Drula E."/>
            <person name="Henrissat B."/>
            <person name="Wiebenga A."/>
            <person name="Lubbers R.J."/>
            <person name="Gomes A.C."/>
            <person name="Makela M.R."/>
            <person name="Stajich J."/>
            <person name="Grigoriev I.V."/>
            <person name="Mortensen U.H."/>
            <person name="De Vries R.P."/>
            <person name="Baker S.E."/>
            <person name="Andersen M.R."/>
        </authorList>
    </citation>
    <scope>NUCLEOTIDE SEQUENCE [LARGE SCALE GENOMIC DNA]</scope>
    <source>
        <strain evidence="6 7">CBS 123904</strain>
    </source>
</reference>
<dbReference type="InterPro" id="IPR020845">
    <property type="entry name" value="AMP-binding_CS"/>
</dbReference>
<dbReference type="Pfam" id="PF23562">
    <property type="entry name" value="AMP-binding_C_3"/>
    <property type="match status" value="1"/>
</dbReference>
<accession>A0ABR4J6L7</accession>
<dbReference type="Gene3D" id="3.40.50.12780">
    <property type="entry name" value="N-terminal domain of ligase-like"/>
    <property type="match status" value="1"/>
</dbReference>
<sequence length="1104" mass="121322">MSTTDSQQFNPQTQLLPHIVDHYAATKPKAIYAEYPVSLTTYADGYRPITFKAFANAINGIAWWLSEKLGPGDGEILAYVGPNDLRYPVLVLGAIKAGYVMFLTSPRNSVAAHSSLFERLSCTKLVSPVPRPPPVTAILEARALDVLDVPSVDELLTTKYPHFGFTKTYADAALETVAVIHTSGSTGIPKPIFWTHDAACTHMHTTLLDPPADHESQDRRLFGKRMFVVPPPFHAAGLAYSLFISIPVGTTIIFPTSAGLPTAAGLVEARKQTRIDILLGVPSIIEELSQSDELLDYCSRNMERLIYCGGDLPQRIGDTVAARIPLMNLYGASEVGMVSTIASKTDRDPRTDWRYIHINPRMGAQMRHVADGEHELVLVRGPELERHQFCFAVFPDRSEYRTNDLFVRHPDPSKQDLWRWSARADDVIVFLNGEKTNPVSMEQHVASSNAADVSAVLVAGARRFQASLLVELRATAIVQENRDCSDLSASDRAAIIEKLWSSIEEANAVCPAHARIAKTHILFAKRDKPFLRAGKGTIQRAGTLALYEAELDALYADADELAHGDRGQDSGSVAPARLDDPLVLSGYIRQTMLDITGWGEDRLSASNANKENFFHLGLDSLQAITAARRFRRGLDMPDFSPNLIYLHPSVAELSEAVIRLRCSHEASSEATRIARLHEREKLLEGYSKRIIPRKLESTTPRHTSPDQKNHTVILTGSTGNLGTYILDALLNNPSVSHVHCLNRRSDAADVQRQKNQAASLTSLDEYESRASFWAADLSQADLGLGPDVLKTLQKTATAIIHNAWPVNFNLSLSSFEPSLAGVVNLINFVNTQQPSVQPTHLFFISSISSTMNHRTETGLTPESIITTESLGPNGYAESKYIAEHLLNHANVQEQDTSLRGSFSFARVGQVAGPVRAPGIWNHTEWFPSLVLSSLHVGALPNTLGAAMDRVDWMPVDLLARVLVDLALESGDEREGVNVYHPVNTHPVSWTDIRPVVAEILARVSGKTVETISFREWIQRVRTDVESLGASAGAGSKVTETELKEALARSPAAKLLQFFEGIMAETESGSVLDTTVTAQLSDKLSAVDAIKPDWIEKWVTEWLSV</sequence>
<keyword evidence="2" id="KW-0597">Phosphoprotein</keyword>
<feature type="domain" description="Thioester reductase (TE)" evidence="5">
    <location>
        <begin position="714"/>
        <end position="961"/>
    </location>
</feature>
<evidence type="ECO:0000256" key="1">
    <source>
        <dbReference type="ARBA" id="ARBA00022450"/>
    </source>
</evidence>
<dbReference type="PROSITE" id="PS00455">
    <property type="entry name" value="AMP_BINDING"/>
    <property type="match status" value="1"/>
</dbReference>
<dbReference type="InterPro" id="IPR042099">
    <property type="entry name" value="ANL_N_sf"/>
</dbReference>
<dbReference type="Proteomes" id="UP001610446">
    <property type="component" value="Unassembled WGS sequence"/>
</dbReference>
<dbReference type="EMBL" id="JBFXLU010000205">
    <property type="protein sequence ID" value="KAL2835427.1"/>
    <property type="molecule type" value="Genomic_DNA"/>
</dbReference>
<gene>
    <name evidence="6" type="ORF">BJY01DRAFT_259225</name>
</gene>
<dbReference type="SUPFAM" id="SSF47336">
    <property type="entry name" value="ACP-like"/>
    <property type="match status" value="1"/>
</dbReference>
<dbReference type="Gene3D" id="3.40.50.720">
    <property type="entry name" value="NAD(P)-binding Rossmann-like Domain"/>
    <property type="match status" value="1"/>
</dbReference>
<protein>
    <recommendedName>
        <fullName evidence="8">Carrier domain-containing protein</fullName>
    </recommendedName>
</protein>
<keyword evidence="1" id="KW-0596">Phosphopantetheine</keyword>
<evidence type="ECO:0000259" key="3">
    <source>
        <dbReference type="Pfam" id="PF00501"/>
    </source>
</evidence>
<dbReference type="SUPFAM" id="SSF51735">
    <property type="entry name" value="NAD(P)-binding Rossmann-fold domains"/>
    <property type="match status" value="1"/>
</dbReference>
<dbReference type="Pfam" id="PF00501">
    <property type="entry name" value="AMP-binding"/>
    <property type="match status" value="1"/>
</dbReference>
<evidence type="ECO:0000313" key="6">
    <source>
        <dbReference type="EMBL" id="KAL2835427.1"/>
    </source>
</evidence>
<dbReference type="InterPro" id="IPR051414">
    <property type="entry name" value="Adenylate-forming_Reductase"/>
</dbReference>
<dbReference type="InterPro" id="IPR036736">
    <property type="entry name" value="ACP-like_sf"/>
</dbReference>
<dbReference type="Pfam" id="PF07993">
    <property type="entry name" value="NAD_binding_4"/>
    <property type="match status" value="1"/>
</dbReference>
<dbReference type="PANTHER" id="PTHR43439">
    <property type="entry name" value="PHENYLACETATE-COENZYME A LIGASE"/>
    <property type="match status" value="1"/>
</dbReference>
<evidence type="ECO:0008006" key="8">
    <source>
        <dbReference type="Google" id="ProtNLM"/>
    </source>
</evidence>
<dbReference type="InterPro" id="IPR036291">
    <property type="entry name" value="NAD(P)-bd_dom_sf"/>
</dbReference>
<feature type="domain" description="Carrier" evidence="4">
    <location>
        <begin position="587"/>
        <end position="657"/>
    </location>
</feature>
<keyword evidence="7" id="KW-1185">Reference proteome</keyword>
<dbReference type="Pfam" id="PF00550">
    <property type="entry name" value="PP-binding"/>
    <property type="match status" value="1"/>
</dbReference>